<dbReference type="InterPro" id="IPR027417">
    <property type="entry name" value="P-loop_NTPase"/>
</dbReference>
<protein>
    <recommendedName>
        <fullName evidence="4">AIG1-type G domain-containing protein</fullName>
    </recommendedName>
</protein>
<evidence type="ECO:0000256" key="2">
    <source>
        <dbReference type="ARBA" id="ARBA00022741"/>
    </source>
</evidence>
<proteinExistence type="inferred from homology"/>
<evidence type="ECO:0000256" key="1">
    <source>
        <dbReference type="ARBA" id="ARBA00008535"/>
    </source>
</evidence>
<dbReference type="FunFam" id="3.40.50.300:FF:000366">
    <property type="entry name" value="GTPase, IMAP family member 2"/>
    <property type="match status" value="1"/>
</dbReference>
<evidence type="ECO:0000313" key="5">
    <source>
        <dbReference type="Ensembl" id="ENSPLAP00000031565.1"/>
    </source>
</evidence>
<dbReference type="Proteomes" id="UP000261500">
    <property type="component" value="Unplaced"/>
</dbReference>
<dbReference type="Pfam" id="PF04548">
    <property type="entry name" value="AIG1"/>
    <property type="match status" value="1"/>
</dbReference>
<keyword evidence="6" id="KW-1185">Reference proteome</keyword>
<evidence type="ECO:0000256" key="3">
    <source>
        <dbReference type="ARBA" id="ARBA00023134"/>
    </source>
</evidence>
<dbReference type="GeneTree" id="ENSGT01120000271858"/>
<keyword evidence="3" id="KW-0342">GTP-binding</keyword>
<dbReference type="Ensembl" id="ENSPLAT00000032070.1">
    <property type="protein sequence ID" value="ENSPLAP00000031565.1"/>
    <property type="gene ID" value="ENSPLAG00000023644.1"/>
</dbReference>
<feature type="domain" description="AIG1-type G" evidence="4">
    <location>
        <begin position="1"/>
        <end position="187"/>
    </location>
</feature>
<evidence type="ECO:0000313" key="6">
    <source>
        <dbReference type="Proteomes" id="UP000261500"/>
    </source>
</evidence>
<name>A0A3B3W0N4_9TELE</name>
<reference evidence="5" key="1">
    <citation type="submission" date="2025-08" db="UniProtKB">
        <authorList>
            <consortium name="Ensembl"/>
        </authorList>
    </citation>
    <scope>IDENTIFICATION</scope>
</reference>
<dbReference type="PANTHER" id="PTHR10903">
    <property type="entry name" value="GTPASE, IMAP FAMILY MEMBER-RELATED"/>
    <property type="match status" value="1"/>
</dbReference>
<evidence type="ECO:0000259" key="4">
    <source>
        <dbReference type="PROSITE" id="PS51720"/>
    </source>
</evidence>
<dbReference type="GO" id="GO:0005525">
    <property type="term" value="F:GTP binding"/>
    <property type="evidence" value="ECO:0007669"/>
    <property type="project" value="UniProtKB-KW"/>
</dbReference>
<reference evidence="5" key="2">
    <citation type="submission" date="2025-09" db="UniProtKB">
        <authorList>
            <consortium name="Ensembl"/>
        </authorList>
    </citation>
    <scope>IDENTIFICATION</scope>
</reference>
<accession>A0A3B3W0N4</accession>
<sequence length="227" mass="25551">MIVLLGRTGVGKSAAAKTILGNKVHPWLSSATLFCEKKTNVHAGLNLTVIDTPGLFRTVKSNKDIVMEIAKCISLAAPGPHVFLIVLQSTSFTPEDEKTVEIIKKTFGKQAARYTMVLFTHGDELREANINIEDMLEIHKPLKHKYHVFDNEAADRTQVSELLKKINKMVEQNGGSYYSNEMFREAQKAKQEEMDRLHREIDFGDMPVQVCSSSEPHKHKDLFKSSP</sequence>
<keyword evidence="2" id="KW-0547">Nucleotide-binding</keyword>
<dbReference type="PROSITE" id="PS51720">
    <property type="entry name" value="G_AIG1"/>
    <property type="match status" value="1"/>
</dbReference>
<dbReference type="AlphaFoldDB" id="A0A3B3W0N4"/>
<dbReference type="SUPFAM" id="SSF52540">
    <property type="entry name" value="P-loop containing nucleoside triphosphate hydrolases"/>
    <property type="match status" value="1"/>
</dbReference>
<dbReference type="STRING" id="48699.ENSPLAP00000031565"/>
<dbReference type="PANTHER" id="PTHR10903:SF170">
    <property type="entry name" value="GTPASE IMAP FAMILY MEMBER 7"/>
    <property type="match status" value="1"/>
</dbReference>
<organism evidence="5 6">
    <name type="scientific">Poecilia latipinna</name>
    <name type="common">sailfin molly</name>
    <dbReference type="NCBI Taxonomy" id="48699"/>
    <lineage>
        <taxon>Eukaryota</taxon>
        <taxon>Metazoa</taxon>
        <taxon>Chordata</taxon>
        <taxon>Craniata</taxon>
        <taxon>Vertebrata</taxon>
        <taxon>Euteleostomi</taxon>
        <taxon>Actinopterygii</taxon>
        <taxon>Neopterygii</taxon>
        <taxon>Teleostei</taxon>
        <taxon>Neoteleostei</taxon>
        <taxon>Acanthomorphata</taxon>
        <taxon>Ovalentaria</taxon>
        <taxon>Atherinomorphae</taxon>
        <taxon>Cyprinodontiformes</taxon>
        <taxon>Poeciliidae</taxon>
        <taxon>Poeciliinae</taxon>
        <taxon>Poecilia</taxon>
    </lineage>
</organism>
<dbReference type="InterPro" id="IPR006703">
    <property type="entry name" value="G_AIG1"/>
</dbReference>
<dbReference type="InterPro" id="IPR045058">
    <property type="entry name" value="GIMA/IAN/Toc"/>
</dbReference>
<dbReference type="Gene3D" id="3.40.50.300">
    <property type="entry name" value="P-loop containing nucleotide triphosphate hydrolases"/>
    <property type="match status" value="1"/>
</dbReference>
<comment type="similarity">
    <text evidence="1">Belongs to the TRAFAC class TrmE-Era-EngA-EngB-Septin-like GTPase superfamily. AIG1/Toc34/Toc159-like paraseptin GTPase family. IAN subfamily.</text>
</comment>